<comment type="caution">
    <text evidence="2">The sequence shown here is derived from an EMBL/GenBank/DDBJ whole genome shotgun (WGS) entry which is preliminary data.</text>
</comment>
<dbReference type="PANTHER" id="PTHR43664">
    <property type="entry name" value="MONOAMINE OXIDASE-RELATED"/>
    <property type="match status" value="1"/>
</dbReference>
<dbReference type="InterPro" id="IPR002539">
    <property type="entry name" value="MaoC-like_dom"/>
</dbReference>
<dbReference type="STRING" id="888064.HMPREF9088_1205"/>
<dbReference type="Gene3D" id="3.10.129.10">
    <property type="entry name" value="Hotdog Thioesterase"/>
    <property type="match status" value="1"/>
</dbReference>
<evidence type="ECO:0000313" key="3">
    <source>
        <dbReference type="Proteomes" id="UP000010296"/>
    </source>
</evidence>
<dbReference type="InterPro" id="IPR029069">
    <property type="entry name" value="HotDog_dom_sf"/>
</dbReference>
<evidence type="ECO:0000313" key="2">
    <source>
        <dbReference type="EMBL" id="EFU74027.1"/>
    </source>
</evidence>
<dbReference type="PANTHER" id="PTHR43664:SF1">
    <property type="entry name" value="BETA-METHYLMALYL-COA DEHYDRATASE"/>
    <property type="match status" value="1"/>
</dbReference>
<gene>
    <name evidence="2" type="ORF">HMPREF9088_1205</name>
</gene>
<organism evidence="2 3">
    <name type="scientific">Enterococcus italicus (strain DSM 15952 / CCUG 50447 / LMG 22039 / TP 1.5)</name>
    <dbReference type="NCBI Taxonomy" id="888064"/>
    <lineage>
        <taxon>Bacteria</taxon>
        <taxon>Bacillati</taxon>
        <taxon>Bacillota</taxon>
        <taxon>Bacilli</taxon>
        <taxon>Lactobacillales</taxon>
        <taxon>Enterococcaceae</taxon>
        <taxon>Enterococcus</taxon>
    </lineage>
</organism>
<reference evidence="2 3" key="1">
    <citation type="submission" date="2010-12" db="EMBL/GenBank/DDBJ databases">
        <authorList>
            <person name="Muzny D."/>
            <person name="Qin X."/>
            <person name="Deng J."/>
            <person name="Jiang H."/>
            <person name="Liu Y."/>
            <person name="Qu J."/>
            <person name="Song X.-Z."/>
            <person name="Zhang L."/>
            <person name="Thornton R."/>
            <person name="Coyle M."/>
            <person name="Francisco L."/>
            <person name="Jackson L."/>
            <person name="Javaid M."/>
            <person name="Korchina V."/>
            <person name="Kovar C."/>
            <person name="Mata R."/>
            <person name="Mathew T."/>
            <person name="Ngo R."/>
            <person name="Nguyen L."/>
            <person name="Nguyen N."/>
            <person name="Okwuonu G."/>
            <person name="Ongeri F."/>
            <person name="Pham C."/>
            <person name="Simmons D."/>
            <person name="Wilczek-Boney K."/>
            <person name="Hale W."/>
            <person name="Jakkamsetti A."/>
            <person name="Pham P."/>
            <person name="Ruth R."/>
            <person name="San Lucas F."/>
            <person name="Warren J."/>
            <person name="Zhang J."/>
            <person name="Zhao Z."/>
            <person name="Zhou C."/>
            <person name="Zhu D."/>
            <person name="Lee S."/>
            <person name="Bess C."/>
            <person name="Blankenburg K."/>
            <person name="Forbes L."/>
            <person name="Fu Q."/>
            <person name="Gubbala S."/>
            <person name="Hirani K."/>
            <person name="Jayaseelan J.C."/>
            <person name="Lara F."/>
            <person name="Munidasa M."/>
            <person name="Palculict T."/>
            <person name="Patil S."/>
            <person name="Pu L.-L."/>
            <person name="Saada N."/>
            <person name="Tang L."/>
            <person name="Weissenberger G."/>
            <person name="Zhu Y."/>
            <person name="Hemphill L."/>
            <person name="Shang Y."/>
            <person name="Youmans B."/>
            <person name="Ayvaz T."/>
            <person name="Ross M."/>
            <person name="Santibanez J."/>
            <person name="Aqrawi P."/>
            <person name="Gross S."/>
            <person name="Joshi V."/>
            <person name="Fowler G."/>
            <person name="Nazareth L."/>
            <person name="Reid J."/>
            <person name="Worley K."/>
            <person name="Petrosino J."/>
            <person name="Highlander S."/>
            <person name="Gibbs R."/>
        </authorList>
    </citation>
    <scope>NUCLEOTIDE SEQUENCE [LARGE SCALE GENOMIC DNA]</scope>
    <source>
        <strain evidence="3">DSM 15952 / CCUG 50447 / LMG 22039 / TP 1.5</strain>
    </source>
</reference>
<dbReference type="Pfam" id="PF01575">
    <property type="entry name" value="MaoC_dehydratas"/>
    <property type="match status" value="1"/>
</dbReference>
<proteinExistence type="predicted"/>
<dbReference type="InterPro" id="IPR052342">
    <property type="entry name" value="MCH/BMMD"/>
</dbReference>
<feature type="domain" description="MaoC-like" evidence="1">
    <location>
        <begin position="30"/>
        <end position="129"/>
    </location>
</feature>
<sequence>MEEFILNIGKPRKLGKTIDQIEEGDSLSLTESIEDNQLLLYLGLTNDANPLYIQHDYAQKTSYERPIVPSIMLMGIVTSAISKHLPGPGSHVVNFSVNFVAPVFHYETLTFDFEVIKVDNRKDVVTISVEAVNNEKQRVLDAVVMVQPPVITKLESEEIHE</sequence>
<dbReference type="eggNOG" id="COG2030">
    <property type="taxonomic scope" value="Bacteria"/>
</dbReference>
<accession>E6LFR5</accession>
<name>E6LFR5_ENTI1</name>
<evidence type="ECO:0000259" key="1">
    <source>
        <dbReference type="Pfam" id="PF01575"/>
    </source>
</evidence>
<keyword evidence="3" id="KW-1185">Reference proteome</keyword>
<dbReference type="PATRIC" id="fig|888064.11.peg.917"/>
<protein>
    <submittedName>
        <fullName evidence="2">MaoC-like protein</fullName>
    </submittedName>
</protein>
<dbReference type="AlphaFoldDB" id="E6LFR5"/>
<dbReference type="Proteomes" id="UP000010296">
    <property type="component" value="Unassembled WGS sequence"/>
</dbReference>
<dbReference type="EMBL" id="AEPV01000041">
    <property type="protein sequence ID" value="EFU74027.1"/>
    <property type="molecule type" value="Genomic_DNA"/>
</dbReference>
<dbReference type="HOGENOM" id="CLU_094876_3_2_9"/>
<dbReference type="SUPFAM" id="SSF54637">
    <property type="entry name" value="Thioesterase/thiol ester dehydrase-isomerase"/>
    <property type="match status" value="1"/>
</dbReference>